<reference evidence="2" key="1">
    <citation type="submission" date="2023-02" db="EMBL/GenBank/DDBJ databases">
        <title>Actinokineospora globicatena NBRC 15670.</title>
        <authorList>
            <person name="Ichikawa N."/>
            <person name="Sato H."/>
            <person name="Tonouchi N."/>
        </authorList>
    </citation>
    <scope>NUCLEOTIDE SEQUENCE</scope>
    <source>
        <strain evidence="2">NBRC 15670</strain>
    </source>
</reference>
<name>A0A9W6V601_9PSEU</name>
<evidence type="ECO:0000259" key="1">
    <source>
        <dbReference type="Pfam" id="PF25535"/>
    </source>
</evidence>
<feature type="domain" description="DUF7919" evidence="1">
    <location>
        <begin position="154"/>
        <end position="268"/>
    </location>
</feature>
<dbReference type="Pfam" id="PF25535">
    <property type="entry name" value="DUF7919"/>
    <property type="match status" value="2"/>
</dbReference>
<gene>
    <name evidence="2" type="ORF">Aglo03_18110</name>
</gene>
<evidence type="ECO:0000313" key="3">
    <source>
        <dbReference type="Proteomes" id="UP001165042"/>
    </source>
</evidence>
<dbReference type="Proteomes" id="UP001165042">
    <property type="component" value="Unassembled WGS sequence"/>
</dbReference>
<dbReference type="AlphaFoldDB" id="A0A9W6V601"/>
<comment type="caution">
    <text evidence="2">The sequence shown here is derived from an EMBL/GenBank/DDBJ whole genome shotgun (WGS) entry which is preliminary data.</text>
</comment>
<proteinExistence type="predicted"/>
<keyword evidence="3" id="KW-1185">Reference proteome</keyword>
<organism evidence="2 3">
    <name type="scientific">Actinokineospora globicatena</name>
    <dbReference type="NCBI Taxonomy" id="103729"/>
    <lineage>
        <taxon>Bacteria</taxon>
        <taxon>Bacillati</taxon>
        <taxon>Actinomycetota</taxon>
        <taxon>Actinomycetes</taxon>
        <taxon>Pseudonocardiales</taxon>
        <taxon>Pseudonocardiaceae</taxon>
        <taxon>Actinokineospora</taxon>
    </lineage>
</organism>
<sequence>MAVYPDLSPYVYWDRLDQGDEVDPEAAPPGTLNVGWLGREQPFPQGPVDPELTHALLRLSMTHHVRQMRGMHGCPFCPVHDHVRVPFAESPKDSCLLGSAEIQVEGDGTTYAAPNLVAHYVADHGYQPPAEFVRAVLAASAKAGPWAALVPAAHPDLSTGHDYDDELDLTWVGWLSPDSDFPTGPVDADLVATLQLLRETHETCRTNGSFACPICHHRTERDGPHGSGMADLTIPNPNGTPFRAPRMIIHFIEAHRYRPPAEFVAAVLALK</sequence>
<dbReference type="InterPro" id="IPR057679">
    <property type="entry name" value="DUF7919"/>
</dbReference>
<accession>A0A9W6V601</accession>
<protein>
    <recommendedName>
        <fullName evidence="1">DUF7919 domain-containing protein</fullName>
    </recommendedName>
</protein>
<evidence type="ECO:0000313" key="2">
    <source>
        <dbReference type="EMBL" id="GLW90995.1"/>
    </source>
</evidence>
<dbReference type="RefSeq" id="WP_285609475.1">
    <property type="nucleotide sequence ID" value="NZ_BSSD01000002.1"/>
</dbReference>
<feature type="domain" description="DUF7919" evidence="1">
    <location>
        <begin position="3"/>
        <end position="137"/>
    </location>
</feature>
<dbReference type="EMBL" id="BSSD01000002">
    <property type="protein sequence ID" value="GLW90995.1"/>
    <property type="molecule type" value="Genomic_DNA"/>
</dbReference>